<evidence type="ECO:0000313" key="2">
    <source>
        <dbReference type="Proteomes" id="UP000054485"/>
    </source>
</evidence>
<sequence>MNFGQRRRYTLSAASRALRGVITSTRGDAALLSRFCVQWHSSREHDKSAKARSSWYLIGQRYPVVFLTIGMGQAAAIVKLRM</sequence>
<organism evidence="1 2">
    <name type="scientific">Suillus luteus UH-Slu-Lm8-n1</name>
    <dbReference type="NCBI Taxonomy" id="930992"/>
    <lineage>
        <taxon>Eukaryota</taxon>
        <taxon>Fungi</taxon>
        <taxon>Dikarya</taxon>
        <taxon>Basidiomycota</taxon>
        <taxon>Agaricomycotina</taxon>
        <taxon>Agaricomycetes</taxon>
        <taxon>Agaricomycetidae</taxon>
        <taxon>Boletales</taxon>
        <taxon>Suillineae</taxon>
        <taxon>Suillaceae</taxon>
        <taxon>Suillus</taxon>
    </lineage>
</organism>
<name>A0A0D0AA45_9AGAM</name>
<dbReference type="Proteomes" id="UP000054485">
    <property type="component" value="Unassembled WGS sequence"/>
</dbReference>
<reference evidence="2" key="2">
    <citation type="submission" date="2015-01" db="EMBL/GenBank/DDBJ databases">
        <title>Evolutionary Origins and Diversification of the Mycorrhizal Mutualists.</title>
        <authorList>
            <consortium name="DOE Joint Genome Institute"/>
            <consortium name="Mycorrhizal Genomics Consortium"/>
            <person name="Kohler A."/>
            <person name="Kuo A."/>
            <person name="Nagy L.G."/>
            <person name="Floudas D."/>
            <person name="Copeland A."/>
            <person name="Barry K.W."/>
            <person name="Cichocki N."/>
            <person name="Veneault-Fourrey C."/>
            <person name="LaButti K."/>
            <person name="Lindquist E.A."/>
            <person name="Lipzen A."/>
            <person name="Lundell T."/>
            <person name="Morin E."/>
            <person name="Murat C."/>
            <person name="Riley R."/>
            <person name="Ohm R."/>
            <person name="Sun H."/>
            <person name="Tunlid A."/>
            <person name="Henrissat B."/>
            <person name="Grigoriev I.V."/>
            <person name="Hibbett D.S."/>
            <person name="Martin F."/>
        </authorList>
    </citation>
    <scope>NUCLEOTIDE SEQUENCE [LARGE SCALE GENOMIC DNA]</scope>
    <source>
        <strain evidence="2">UH-Slu-Lm8-n1</strain>
    </source>
</reference>
<dbReference type="EMBL" id="KN835151">
    <property type="protein sequence ID" value="KIK47100.1"/>
    <property type="molecule type" value="Genomic_DNA"/>
</dbReference>
<dbReference type="HOGENOM" id="CLU_2559827_0_0_1"/>
<proteinExistence type="predicted"/>
<accession>A0A0D0AA45</accession>
<keyword evidence="2" id="KW-1185">Reference proteome</keyword>
<gene>
    <name evidence="1" type="ORF">CY34DRAFT_799795</name>
</gene>
<reference evidence="1 2" key="1">
    <citation type="submission" date="2014-04" db="EMBL/GenBank/DDBJ databases">
        <authorList>
            <consortium name="DOE Joint Genome Institute"/>
            <person name="Kuo A."/>
            <person name="Ruytinx J."/>
            <person name="Rineau F."/>
            <person name="Colpaert J."/>
            <person name="Kohler A."/>
            <person name="Nagy L.G."/>
            <person name="Floudas D."/>
            <person name="Copeland A."/>
            <person name="Barry K.W."/>
            <person name="Cichocki N."/>
            <person name="Veneault-Fourrey C."/>
            <person name="LaButti K."/>
            <person name="Lindquist E.A."/>
            <person name="Lipzen A."/>
            <person name="Lundell T."/>
            <person name="Morin E."/>
            <person name="Murat C."/>
            <person name="Sun H."/>
            <person name="Tunlid A."/>
            <person name="Henrissat B."/>
            <person name="Grigoriev I.V."/>
            <person name="Hibbett D.S."/>
            <person name="Martin F."/>
            <person name="Nordberg H.P."/>
            <person name="Cantor M.N."/>
            <person name="Hua S.X."/>
        </authorList>
    </citation>
    <scope>NUCLEOTIDE SEQUENCE [LARGE SCALE GENOMIC DNA]</scope>
    <source>
        <strain evidence="1 2">UH-Slu-Lm8-n1</strain>
    </source>
</reference>
<dbReference type="AlphaFoldDB" id="A0A0D0AA45"/>
<dbReference type="InParanoid" id="A0A0D0AA45"/>
<protein>
    <submittedName>
        <fullName evidence="1">Uncharacterized protein</fullName>
    </submittedName>
</protein>
<evidence type="ECO:0000313" key="1">
    <source>
        <dbReference type="EMBL" id="KIK47100.1"/>
    </source>
</evidence>